<feature type="domain" description="U3 small nucleolar RNA-associated protein 20 C-terminal" evidence="1">
    <location>
        <begin position="2"/>
        <end position="140"/>
    </location>
</feature>
<gene>
    <name evidence="2" type="ORF">ROHU_021345</name>
</gene>
<dbReference type="PANTHER" id="PTHR17695:SF11">
    <property type="entry name" value="SMALL SUBUNIT PROCESSOME COMPONENT 20 HOMOLOG"/>
    <property type="match status" value="1"/>
</dbReference>
<dbReference type="AlphaFoldDB" id="A0A498MUQ7"/>
<sequence length="163" mass="18189">MKKLSLLAKREAADTPKVPLKRTCVFKFLGAIAVDLGKDRIGPYLTTIIAPLYRELDSTYADQDPTLKNLAQELIELLKKLVGLERFSLAFVAVQKEAAQRRASRRKAKAIQAVTNPDVAAKKKVKKQLKKNEAKKRKIAFVRTGHKAKKHKGTSLKDLAILS</sequence>
<comment type="caution">
    <text evidence="2">The sequence shown here is derived from an EMBL/GenBank/DDBJ whole genome shotgun (WGS) entry which is preliminary data.</text>
</comment>
<dbReference type="GO" id="GO:0032040">
    <property type="term" value="C:small-subunit processome"/>
    <property type="evidence" value="ECO:0007669"/>
    <property type="project" value="TreeGrafter"/>
</dbReference>
<evidence type="ECO:0000313" key="3">
    <source>
        <dbReference type="Proteomes" id="UP000290572"/>
    </source>
</evidence>
<keyword evidence="3" id="KW-1185">Reference proteome</keyword>
<dbReference type="Pfam" id="PF23099">
    <property type="entry name" value="UTP20_C"/>
    <property type="match status" value="1"/>
</dbReference>
<dbReference type="STRING" id="84645.A0A498MUQ7"/>
<proteinExistence type="predicted"/>
<dbReference type="InterPro" id="IPR057525">
    <property type="entry name" value="UTP20_C"/>
</dbReference>
<accession>A0A498MUQ7</accession>
<dbReference type="InterPro" id="IPR052575">
    <property type="entry name" value="SSU_processome_comp_20"/>
</dbReference>
<reference evidence="2 3" key="1">
    <citation type="submission" date="2018-03" db="EMBL/GenBank/DDBJ databases">
        <title>Draft genome sequence of Rohu Carp (Labeo rohita).</title>
        <authorList>
            <person name="Das P."/>
            <person name="Kushwaha B."/>
            <person name="Joshi C.G."/>
            <person name="Kumar D."/>
            <person name="Nagpure N.S."/>
            <person name="Sahoo L."/>
            <person name="Das S.P."/>
            <person name="Bit A."/>
            <person name="Patnaik S."/>
            <person name="Meher P.K."/>
            <person name="Jayasankar P."/>
            <person name="Koringa P.G."/>
            <person name="Patel N.V."/>
            <person name="Hinsu A.T."/>
            <person name="Kumar R."/>
            <person name="Pandey M."/>
            <person name="Agarwal S."/>
            <person name="Srivastava S."/>
            <person name="Singh M."/>
            <person name="Iquebal M.A."/>
            <person name="Jaiswal S."/>
            <person name="Angadi U.B."/>
            <person name="Kumar N."/>
            <person name="Raza M."/>
            <person name="Shah T.M."/>
            <person name="Rai A."/>
            <person name="Jena J.K."/>
        </authorList>
    </citation>
    <scope>NUCLEOTIDE SEQUENCE [LARGE SCALE GENOMIC DNA]</scope>
    <source>
        <strain evidence="2">DASCIFA01</strain>
        <tissue evidence="2">Testis</tissue>
    </source>
</reference>
<evidence type="ECO:0000259" key="1">
    <source>
        <dbReference type="Pfam" id="PF23099"/>
    </source>
</evidence>
<dbReference type="PANTHER" id="PTHR17695">
    <property type="entry name" value="SMALL SUBUNIT PROCESSOME COMPONENT 20 HOMOLOG"/>
    <property type="match status" value="1"/>
</dbReference>
<name>A0A498MUQ7_LABRO</name>
<dbReference type="Proteomes" id="UP000290572">
    <property type="component" value="Unassembled WGS sequence"/>
</dbReference>
<evidence type="ECO:0000313" key="2">
    <source>
        <dbReference type="EMBL" id="RXN25689.1"/>
    </source>
</evidence>
<dbReference type="GO" id="GO:0030686">
    <property type="term" value="C:90S preribosome"/>
    <property type="evidence" value="ECO:0007669"/>
    <property type="project" value="TreeGrafter"/>
</dbReference>
<protein>
    <submittedName>
        <fullName evidence="2">Small subunit processome component 20-like protein</fullName>
    </submittedName>
</protein>
<organism evidence="2 3">
    <name type="scientific">Labeo rohita</name>
    <name type="common">Indian major carp</name>
    <name type="synonym">Cyprinus rohita</name>
    <dbReference type="NCBI Taxonomy" id="84645"/>
    <lineage>
        <taxon>Eukaryota</taxon>
        <taxon>Metazoa</taxon>
        <taxon>Chordata</taxon>
        <taxon>Craniata</taxon>
        <taxon>Vertebrata</taxon>
        <taxon>Euteleostomi</taxon>
        <taxon>Actinopterygii</taxon>
        <taxon>Neopterygii</taxon>
        <taxon>Teleostei</taxon>
        <taxon>Ostariophysi</taxon>
        <taxon>Cypriniformes</taxon>
        <taxon>Cyprinidae</taxon>
        <taxon>Labeoninae</taxon>
        <taxon>Labeonini</taxon>
        <taxon>Labeo</taxon>
    </lineage>
</organism>
<dbReference type="EMBL" id="QBIY01012293">
    <property type="protein sequence ID" value="RXN25689.1"/>
    <property type="molecule type" value="Genomic_DNA"/>
</dbReference>